<dbReference type="Gene3D" id="1.10.357.110">
    <property type="entry name" value="Vacuolar protein sorting-associated protein 53, C-terminus"/>
    <property type="match status" value="1"/>
</dbReference>
<feature type="domain" description="Vps53 N-terminal" evidence="9">
    <location>
        <begin position="43"/>
        <end position="455"/>
    </location>
</feature>
<evidence type="ECO:0000256" key="7">
    <source>
        <dbReference type="ARBA" id="ARBA00023136"/>
    </source>
</evidence>
<gene>
    <name evidence="12" type="ORF">g.18550</name>
    <name evidence="11" type="ORF">g.18560</name>
</gene>
<dbReference type="GO" id="GO:0010008">
    <property type="term" value="C:endosome membrane"/>
    <property type="evidence" value="ECO:0007669"/>
    <property type="project" value="UniProtKB-SubCell"/>
</dbReference>
<feature type="domain" description="Vps53 C-terminal" evidence="10">
    <location>
        <begin position="713"/>
        <end position="797"/>
    </location>
</feature>
<evidence type="ECO:0000256" key="8">
    <source>
        <dbReference type="SAM" id="Coils"/>
    </source>
</evidence>
<dbReference type="InterPro" id="IPR007234">
    <property type="entry name" value="Vps53_N"/>
</dbReference>
<dbReference type="InterPro" id="IPR038260">
    <property type="entry name" value="Vps53_C_sf"/>
</dbReference>
<keyword evidence="8" id="KW-0175">Coiled coil</keyword>
<dbReference type="InterPro" id="IPR031745">
    <property type="entry name" value="Vps53_C"/>
</dbReference>
<dbReference type="Pfam" id="PF16854">
    <property type="entry name" value="VPS53_C"/>
    <property type="match status" value="1"/>
</dbReference>
<evidence type="ECO:0000256" key="1">
    <source>
        <dbReference type="ARBA" id="ARBA00004150"/>
    </source>
</evidence>
<dbReference type="EMBL" id="GEDC01014517">
    <property type="protein sequence ID" value="JAS22781.1"/>
    <property type="molecule type" value="Transcribed_RNA"/>
</dbReference>
<evidence type="ECO:0000256" key="2">
    <source>
        <dbReference type="ARBA" id="ARBA00004481"/>
    </source>
</evidence>
<organism evidence="12">
    <name type="scientific">Clastoptera arizonana</name>
    <name type="common">Arizona spittle bug</name>
    <dbReference type="NCBI Taxonomy" id="38151"/>
    <lineage>
        <taxon>Eukaryota</taxon>
        <taxon>Metazoa</taxon>
        <taxon>Ecdysozoa</taxon>
        <taxon>Arthropoda</taxon>
        <taxon>Hexapoda</taxon>
        <taxon>Insecta</taxon>
        <taxon>Pterygota</taxon>
        <taxon>Neoptera</taxon>
        <taxon>Paraneoptera</taxon>
        <taxon>Hemiptera</taxon>
        <taxon>Auchenorrhyncha</taxon>
        <taxon>Cercopoidea</taxon>
        <taxon>Clastopteridae</taxon>
        <taxon>Clastoptera</taxon>
    </lineage>
</organism>
<name>A0A1B6E0N4_9HEMI</name>
<accession>A0A1B6E0N4</accession>
<comment type="similarity">
    <text evidence="3">Belongs to the VPS53 family.</text>
</comment>
<keyword evidence="5" id="KW-0967">Endosome</keyword>
<dbReference type="GO" id="GO:0000938">
    <property type="term" value="C:GARP complex"/>
    <property type="evidence" value="ECO:0007669"/>
    <property type="project" value="InterPro"/>
</dbReference>
<dbReference type="InterPro" id="IPR039766">
    <property type="entry name" value="Vps53"/>
</dbReference>
<keyword evidence="6" id="KW-0333">Golgi apparatus</keyword>
<dbReference type="GO" id="GO:0042147">
    <property type="term" value="P:retrograde transport, endosome to Golgi"/>
    <property type="evidence" value="ECO:0007669"/>
    <property type="project" value="InterPro"/>
</dbReference>
<evidence type="ECO:0000259" key="9">
    <source>
        <dbReference type="Pfam" id="PF04100"/>
    </source>
</evidence>
<protein>
    <recommendedName>
        <fullName evidence="4">Vacuolar protein sorting-associated protein 53 homolog</fullName>
    </recommendedName>
</protein>
<dbReference type="EMBL" id="GEDC01005827">
    <property type="protein sequence ID" value="JAS31471.1"/>
    <property type="molecule type" value="Transcribed_RNA"/>
</dbReference>
<keyword evidence="7" id="KW-0472">Membrane</keyword>
<evidence type="ECO:0000256" key="3">
    <source>
        <dbReference type="ARBA" id="ARBA00008628"/>
    </source>
</evidence>
<evidence type="ECO:0000256" key="6">
    <source>
        <dbReference type="ARBA" id="ARBA00023034"/>
    </source>
</evidence>
<reference evidence="12" key="1">
    <citation type="submission" date="2015-12" db="EMBL/GenBank/DDBJ databases">
        <title>De novo transcriptome assembly of four potential Pierce s Disease insect vectors from Arizona vineyards.</title>
        <authorList>
            <person name="Tassone E.E."/>
        </authorList>
    </citation>
    <scope>NUCLEOTIDE SEQUENCE</scope>
</reference>
<evidence type="ECO:0000256" key="4">
    <source>
        <dbReference type="ARBA" id="ARBA00014103"/>
    </source>
</evidence>
<comment type="subcellular location">
    <subcellularLocation>
        <location evidence="2">Endosome membrane</location>
        <topology evidence="2">Peripheral membrane protein</topology>
    </subcellularLocation>
    <subcellularLocation>
        <location evidence="1">Golgi apparatus</location>
        <location evidence="1">trans-Golgi network membrane</location>
        <topology evidence="1">Peripheral membrane protein</topology>
    </subcellularLocation>
</comment>
<dbReference type="GO" id="GO:0005829">
    <property type="term" value="C:cytosol"/>
    <property type="evidence" value="ECO:0007669"/>
    <property type="project" value="GOC"/>
</dbReference>
<evidence type="ECO:0000313" key="11">
    <source>
        <dbReference type="EMBL" id="JAS22781.1"/>
    </source>
</evidence>
<dbReference type="PANTHER" id="PTHR12820">
    <property type="entry name" value="VACUOLAR SORTING PROTEIN 53"/>
    <property type="match status" value="1"/>
</dbReference>
<proteinExistence type="inferred from homology"/>
<evidence type="ECO:0000313" key="12">
    <source>
        <dbReference type="EMBL" id="JAS31471.1"/>
    </source>
</evidence>
<feature type="coiled-coil region" evidence="8">
    <location>
        <begin position="113"/>
        <end position="140"/>
    </location>
</feature>
<evidence type="ECO:0000259" key="10">
    <source>
        <dbReference type="Pfam" id="PF16854"/>
    </source>
</evidence>
<sequence>MSVSIFEDEDSQEDTLHELCLPLSVQNAIDEVFSSDDPLDQPNFNSVNYINTLFPSEQSLSNIDEFVIRMENKIKNIDEEIRTVIKTQTNAGQEGRNALKEAQRVIYQLFNQVKDIKMKADQSEETVKEITRDIKQLDCAKRNLTTAITTLNQIHMLVGGVQKLRILTGKRLYGDIVMPLQGILEVMQHFKSYTEIPQVKQLADQVNEVQVALADQIKSDFHEAFLGPKSKSFVPNKQLIDACLVVSILDPKVKEEILQLFIEVQLSEYTLLFHESEENAWLDKIDRRYAWFKKHLLECEDKFGAMFPSHWEVSERITIEFCKITKEELTKILSKRKNELDVKLLLYAIQRSKNLENLLARRFTGILFRCYDKRLMMNDIKEKPVKIIPLVGSDHILSDNPFEEESKPVTKNVDNISESPFIGIIGECFLPYLYIYIESLDRNLYDLMERFVSDARRDLEKEVDVSIKAQGVLPSCADLFLFYKKSLIQCNELSNGPSMLALANTFQKHLKEYASKVLQANLPKIYSGSGSLSVTNITKDLRDLSSAAGIIQNFLREGDTARFTKLEIGKICCILTTAEYCLETTQQLEVKLKEKIDPTLKDKINLAQEQDIFHNVMSNSIQLLVQDLELACEPALSAMSRIQWQNVEAVVDHSGYVTAISSHLKTSVPFIKDNLSASRKYFTQFCVKFANSFIPKFIQNIYKCKPVSTVGAEQLLLDTHMLKTVLLDLPSIGSRVNRTAPASFTKVVVKGMTHGEMILKVVMAPTEPAESFVDKFLKLLPESDIQEFQKILEMKGLKAAERNHLMSLFRPYHISSSYVSKTSTSSPKHDSSSIRKLNNLIKKNFVAGPPE</sequence>
<evidence type="ECO:0000256" key="5">
    <source>
        <dbReference type="ARBA" id="ARBA00022753"/>
    </source>
</evidence>
<dbReference type="AlphaFoldDB" id="A0A1B6E0N4"/>
<dbReference type="Pfam" id="PF04100">
    <property type="entry name" value="Vps53_N"/>
    <property type="match status" value="1"/>
</dbReference>
<dbReference type="PANTHER" id="PTHR12820:SF0">
    <property type="entry name" value="VACUOLAR PROTEIN SORTING-ASSOCIATED PROTEIN 53 HOMOLOG"/>
    <property type="match status" value="1"/>
</dbReference>